<dbReference type="EMBL" id="CAMPGE010000085">
    <property type="protein sequence ID" value="CAI2358807.1"/>
    <property type="molecule type" value="Genomic_DNA"/>
</dbReference>
<evidence type="ECO:0000313" key="3">
    <source>
        <dbReference type="Proteomes" id="UP001295684"/>
    </source>
</evidence>
<gene>
    <name evidence="2" type="ORF">ECRASSUSDP1_LOCUS90</name>
</gene>
<protein>
    <submittedName>
        <fullName evidence="2">Uncharacterized protein</fullName>
    </submittedName>
</protein>
<evidence type="ECO:0000256" key="1">
    <source>
        <dbReference type="SAM" id="MobiDB-lite"/>
    </source>
</evidence>
<feature type="compositionally biased region" description="Basic and acidic residues" evidence="1">
    <location>
        <begin position="13"/>
        <end position="28"/>
    </location>
</feature>
<dbReference type="AlphaFoldDB" id="A0AAD1U1N7"/>
<sequence>MKWLLGIIDIEEKKESSPRNNKVKKEEVENQGNENINEEEKKRNICQNENRGKCKCNSKKMDNQEIHEENNTSDCRDHSQIHLQDIRRIKIPSTSLPFHPTPQRPKSHCHSQPAPALPPHLLFSPRSVPPLISHREPNRTGTAEQLSAGHFGGSEEREISLSQCRRRKMKKKGFRRRKEV</sequence>
<organism evidence="2 3">
    <name type="scientific">Euplotes crassus</name>
    <dbReference type="NCBI Taxonomy" id="5936"/>
    <lineage>
        <taxon>Eukaryota</taxon>
        <taxon>Sar</taxon>
        <taxon>Alveolata</taxon>
        <taxon>Ciliophora</taxon>
        <taxon>Intramacronucleata</taxon>
        <taxon>Spirotrichea</taxon>
        <taxon>Hypotrichia</taxon>
        <taxon>Euplotida</taxon>
        <taxon>Euplotidae</taxon>
        <taxon>Moneuplotes</taxon>
    </lineage>
</organism>
<feature type="region of interest" description="Disordered" evidence="1">
    <location>
        <begin position="91"/>
        <end position="180"/>
    </location>
</feature>
<accession>A0AAD1U1N7</accession>
<reference evidence="2" key="1">
    <citation type="submission" date="2023-07" db="EMBL/GenBank/DDBJ databases">
        <authorList>
            <consortium name="AG Swart"/>
            <person name="Singh M."/>
            <person name="Singh A."/>
            <person name="Seah K."/>
            <person name="Emmerich C."/>
        </authorList>
    </citation>
    <scope>NUCLEOTIDE SEQUENCE</scope>
    <source>
        <strain evidence="2">DP1</strain>
    </source>
</reference>
<comment type="caution">
    <text evidence="2">The sequence shown here is derived from an EMBL/GenBank/DDBJ whole genome shotgun (WGS) entry which is preliminary data.</text>
</comment>
<dbReference type="Proteomes" id="UP001295684">
    <property type="component" value="Unassembled WGS sequence"/>
</dbReference>
<evidence type="ECO:0000313" key="2">
    <source>
        <dbReference type="EMBL" id="CAI2358807.1"/>
    </source>
</evidence>
<proteinExistence type="predicted"/>
<keyword evidence="3" id="KW-1185">Reference proteome</keyword>
<feature type="compositionally biased region" description="Basic residues" evidence="1">
    <location>
        <begin position="164"/>
        <end position="180"/>
    </location>
</feature>
<name>A0AAD1U1N7_EUPCR</name>
<feature type="region of interest" description="Disordered" evidence="1">
    <location>
        <begin position="13"/>
        <end position="38"/>
    </location>
</feature>